<keyword evidence="2" id="KW-0663">Pyridoxal phosphate</keyword>
<dbReference type="SUPFAM" id="SSF46785">
    <property type="entry name" value="Winged helix' DNA-binding domain"/>
    <property type="match status" value="1"/>
</dbReference>
<dbReference type="KEGG" id="sbae:DSM104329_05682"/>
<evidence type="ECO:0000256" key="2">
    <source>
        <dbReference type="ARBA" id="ARBA00022898"/>
    </source>
</evidence>
<evidence type="ECO:0000256" key="3">
    <source>
        <dbReference type="ARBA" id="ARBA00023015"/>
    </source>
</evidence>
<dbReference type="SUPFAM" id="SSF53383">
    <property type="entry name" value="PLP-dependent transferases"/>
    <property type="match status" value="1"/>
</dbReference>
<keyword evidence="3" id="KW-0805">Transcription regulation</keyword>
<feature type="domain" description="HTH gntR-type" evidence="6">
    <location>
        <begin position="13"/>
        <end position="81"/>
    </location>
</feature>
<evidence type="ECO:0000313" key="7">
    <source>
        <dbReference type="EMBL" id="UGS39249.1"/>
    </source>
</evidence>
<dbReference type="InterPro" id="IPR004839">
    <property type="entry name" value="Aminotransferase_I/II_large"/>
</dbReference>
<proteinExistence type="inferred from homology"/>
<dbReference type="InterPro" id="IPR051446">
    <property type="entry name" value="HTH_trans_reg/aminotransferase"/>
</dbReference>
<keyword evidence="5" id="KW-0804">Transcription</keyword>
<dbReference type="Pfam" id="PF00155">
    <property type="entry name" value="Aminotran_1_2"/>
    <property type="match status" value="1"/>
</dbReference>
<dbReference type="PROSITE" id="PS50949">
    <property type="entry name" value="HTH_GNTR"/>
    <property type="match status" value="1"/>
</dbReference>
<comment type="similarity">
    <text evidence="1">In the C-terminal section; belongs to the class-I pyridoxal-phosphate-dependent aminotransferase family.</text>
</comment>
<dbReference type="Pfam" id="PF00392">
    <property type="entry name" value="GntR"/>
    <property type="match status" value="1"/>
</dbReference>
<dbReference type="InterPro" id="IPR000524">
    <property type="entry name" value="Tscrpt_reg_HTH_GntR"/>
</dbReference>
<evidence type="ECO:0000256" key="5">
    <source>
        <dbReference type="ARBA" id="ARBA00023163"/>
    </source>
</evidence>
<accession>A0A9E6Y2Y7</accession>
<organism evidence="7 8">
    <name type="scientific">Capillimicrobium parvum</name>
    <dbReference type="NCBI Taxonomy" id="2884022"/>
    <lineage>
        <taxon>Bacteria</taxon>
        <taxon>Bacillati</taxon>
        <taxon>Actinomycetota</taxon>
        <taxon>Thermoleophilia</taxon>
        <taxon>Solirubrobacterales</taxon>
        <taxon>Capillimicrobiaceae</taxon>
        <taxon>Capillimicrobium</taxon>
    </lineage>
</organism>
<dbReference type="AlphaFoldDB" id="A0A9E6Y2Y7"/>
<sequence>MELLVTLDPADRVPLHAQLERALREDVRAGRLRPGARLPSTRRLAAQLGVSRGVVVEAYAQLHAEGYLATRRGSGTHVAHAAAAPAAARGDAPAPRPRYTFHPGQPDLSAFPRTAWLAATRRALHALPDQDLGYGTVRGPRVLREALAEHLGRTRGTAADPQRMLVCSGLIQGFTLAFAALRDAGATRIALEDPGWLGHRTVAAHTGLEAVPIPVDDHGMRVDLLDEARVDAVVVTPAHQSPMGAVLAPDRRAALLGWAQRTGGLIVEDDYDAEYRYDREPVGALQGLDPDHVLYAGSASKILAPALRLGWLVAPLALSRALVEHKRHADLGTPLIEQLALAEFVESGELERHLRRTRRRYRARRDALLDALARHLPGVRVQGVAAGLHAVVLLPEGTDEHALVAAAGARGIEIHGLGDQRFEPAGGPPGLILGYAAMPEPAIAAAIAELAELMPR</sequence>
<dbReference type="PANTHER" id="PTHR46577">
    <property type="entry name" value="HTH-TYPE TRANSCRIPTIONAL REGULATORY PROTEIN GABR"/>
    <property type="match status" value="1"/>
</dbReference>
<dbReference type="GO" id="GO:0003677">
    <property type="term" value="F:DNA binding"/>
    <property type="evidence" value="ECO:0007669"/>
    <property type="project" value="UniProtKB-KW"/>
</dbReference>
<dbReference type="Gene3D" id="1.10.10.10">
    <property type="entry name" value="Winged helix-like DNA-binding domain superfamily/Winged helix DNA-binding domain"/>
    <property type="match status" value="1"/>
</dbReference>
<dbReference type="GO" id="GO:0030170">
    <property type="term" value="F:pyridoxal phosphate binding"/>
    <property type="evidence" value="ECO:0007669"/>
    <property type="project" value="InterPro"/>
</dbReference>
<reference evidence="7" key="1">
    <citation type="journal article" date="2022" name="Int. J. Syst. Evol. Microbiol.">
        <title>Pseudomonas aegrilactucae sp. nov. and Pseudomonas morbosilactucae sp. nov., pathogens causing bacterial rot of lettuce in Japan.</title>
        <authorList>
            <person name="Sawada H."/>
            <person name="Fujikawa T."/>
            <person name="Satou M."/>
        </authorList>
    </citation>
    <scope>NUCLEOTIDE SEQUENCE</scope>
    <source>
        <strain evidence="7">0166_1</strain>
    </source>
</reference>
<dbReference type="Gene3D" id="3.40.640.10">
    <property type="entry name" value="Type I PLP-dependent aspartate aminotransferase-like (Major domain)"/>
    <property type="match status" value="1"/>
</dbReference>
<dbReference type="InterPro" id="IPR015421">
    <property type="entry name" value="PyrdxlP-dep_Trfase_major"/>
</dbReference>
<dbReference type="SMART" id="SM00345">
    <property type="entry name" value="HTH_GNTR"/>
    <property type="match status" value="1"/>
</dbReference>
<evidence type="ECO:0000259" key="6">
    <source>
        <dbReference type="PROSITE" id="PS50949"/>
    </source>
</evidence>
<dbReference type="InterPro" id="IPR036390">
    <property type="entry name" value="WH_DNA-bd_sf"/>
</dbReference>
<dbReference type="PRINTS" id="PR00035">
    <property type="entry name" value="HTHGNTR"/>
</dbReference>
<gene>
    <name evidence="7" type="primary">gabR</name>
    <name evidence="7" type="ORF">DSM104329_05682</name>
</gene>
<evidence type="ECO:0000313" key="8">
    <source>
        <dbReference type="Proteomes" id="UP001162834"/>
    </source>
</evidence>
<dbReference type="InterPro" id="IPR036388">
    <property type="entry name" value="WH-like_DNA-bd_sf"/>
</dbReference>
<evidence type="ECO:0000256" key="1">
    <source>
        <dbReference type="ARBA" id="ARBA00005384"/>
    </source>
</evidence>
<keyword evidence="4" id="KW-0238">DNA-binding</keyword>
<protein>
    <submittedName>
        <fullName evidence="7">HTH-type transcriptional regulatory protein GabR</fullName>
    </submittedName>
</protein>
<dbReference type="EMBL" id="CP087164">
    <property type="protein sequence ID" value="UGS39249.1"/>
    <property type="molecule type" value="Genomic_DNA"/>
</dbReference>
<dbReference type="GO" id="GO:0003700">
    <property type="term" value="F:DNA-binding transcription factor activity"/>
    <property type="evidence" value="ECO:0007669"/>
    <property type="project" value="InterPro"/>
</dbReference>
<dbReference type="CDD" id="cd07377">
    <property type="entry name" value="WHTH_GntR"/>
    <property type="match status" value="1"/>
</dbReference>
<dbReference type="InterPro" id="IPR015424">
    <property type="entry name" value="PyrdxlP-dep_Trfase"/>
</dbReference>
<name>A0A9E6Y2Y7_9ACTN</name>
<evidence type="ECO:0000256" key="4">
    <source>
        <dbReference type="ARBA" id="ARBA00023125"/>
    </source>
</evidence>
<keyword evidence="8" id="KW-1185">Reference proteome</keyword>
<dbReference type="Proteomes" id="UP001162834">
    <property type="component" value="Chromosome"/>
</dbReference>
<dbReference type="CDD" id="cd00609">
    <property type="entry name" value="AAT_like"/>
    <property type="match status" value="1"/>
</dbReference>
<dbReference type="PANTHER" id="PTHR46577:SF1">
    <property type="entry name" value="HTH-TYPE TRANSCRIPTIONAL REGULATORY PROTEIN GABR"/>
    <property type="match status" value="1"/>
</dbReference>
<dbReference type="RefSeq" id="WP_259313254.1">
    <property type="nucleotide sequence ID" value="NZ_CP087164.1"/>
</dbReference>